<accession>A0A0C2JSL8</accession>
<feature type="region of interest" description="Disordered" evidence="1">
    <location>
        <begin position="20"/>
        <end position="61"/>
    </location>
</feature>
<sequence>MLSSLLLCAVLSFQAIRGDESVQEATATSTSTKAPMLSHAQGEGARWRGKGGSGNWHDDDKGAGWKDDKLDRWIDGIMDRWGDDRGHDDDDDDDDDWDDDYDEDKKSSSMKGFNVQWHKPAEIEMILFRLALEFDKKYYLLKNAKVLEVGMEFSKSIYMWYKVSSIKSQVLGYHDQPLFLKILLWSPYEKHWVRAYRIVNVTQKKPYESS</sequence>
<evidence type="ECO:0000256" key="2">
    <source>
        <dbReference type="SAM" id="SignalP"/>
    </source>
</evidence>
<feature type="chain" id="PRO_5002151404" evidence="2">
    <location>
        <begin position="19"/>
        <end position="210"/>
    </location>
</feature>
<feature type="compositionally biased region" description="Polar residues" evidence="1">
    <location>
        <begin position="23"/>
        <end position="33"/>
    </location>
</feature>
<dbReference type="Proteomes" id="UP000031668">
    <property type="component" value="Unassembled WGS sequence"/>
</dbReference>
<feature type="region of interest" description="Disordered" evidence="1">
    <location>
        <begin position="84"/>
        <end position="108"/>
    </location>
</feature>
<reference evidence="3 4" key="1">
    <citation type="journal article" date="2014" name="Genome Biol. Evol.">
        <title>The genome of the myxosporean Thelohanellus kitauei shows adaptations to nutrient acquisition within its fish host.</title>
        <authorList>
            <person name="Yang Y."/>
            <person name="Xiong J."/>
            <person name="Zhou Z."/>
            <person name="Huo F."/>
            <person name="Miao W."/>
            <person name="Ran C."/>
            <person name="Liu Y."/>
            <person name="Zhang J."/>
            <person name="Feng J."/>
            <person name="Wang M."/>
            <person name="Wang M."/>
            <person name="Wang L."/>
            <person name="Yao B."/>
        </authorList>
    </citation>
    <scope>NUCLEOTIDE SEQUENCE [LARGE SCALE GENOMIC DNA]</scope>
    <source>
        <strain evidence="3">Wuqing</strain>
    </source>
</reference>
<gene>
    <name evidence="3" type="ORF">RF11_03659</name>
</gene>
<comment type="caution">
    <text evidence="3">The sequence shown here is derived from an EMBL/GenBank/DDBJ whole genome shotgun (WGS) entry which is preliminary data.</text>
</comment>
<keyword evidence="2" id="KW-0732">Signal</keyword>
<name>A0A0C2JSL8_THEKT</name>
<evidence type="ECO:0000313" key="4">
    <source>
        <dbReference type="Proteomes" id="UP000031668"/>
    </source>
</evidence>
<proteinExistence type="predicted"/>
<dbReference type="EMBL" id="JWZT01001233">
    <property type="protein sequence ID" value="KII72418.1"/>
    <property type="molecule type" value="Genomic_DNA"/>
</dbReference>
<feature type="signal peptide" evidence="2">
    <location>
        <begin position="1"/>
        <end position="18"/>
    </location>
</feature>
<protein>
    <submittedName>
        <fullName evidence="3">Uncharacterized protein</fullName>
    </submittedName>
</protein>
<evidence type="ECO:0000313" key="3">
    <source>
        <dbReference type="EMBL" id="KII72418.1"/>
    </source>
</evidence>
<keyword evidence="4" id="KW-1185">Reference proteome</keyword>
<feature type="compositionally biased region" description="Acidic residues" evidence="1">
    <location>
        <begin position="89"/>
        <end position="102"/>
    </location>
</feature>
<organism evidence="3 4">
    <name type="scientific">Thelohanellus kitauei</name>
    <name type="common">Myxosporean</name>
    <dbReference type="NCBI Taxonomy" id="669202"/>
    <lineage>
        <taxon>Eukaryota</taxon>
        <taxon>Metazoa</taxon>
        <taxon>Cnidaria</taxon>
        <taxon>Myxozoa</taxon>
        <taxon>Myxosporea</taxon>
        <taxon>Bivalvulida</taxon>
        <taxon>Platysporina</taxon>
        <taxon>Myxobolidae</taxon>
        <taxon>Thelohanellus</taxon>
    </lineage>
</organism>
<dbReference type="AlphaFoldDB" id="A0A0C2JSL8"/>
<evidence type="ECO:0000256" key="1">
    <source>
        <dbReference type="SAM" id="MobiDB-lite"/>
    </source>
</evidence>